<evidence type="ECO:0000313" key="3">
    <source>
        <dbReference type="Proteomes" id="UP000251075"/>
    </source>
</evidence>
<dbReference type="Pfam" id="PF01740">
    <property type="entry name" value="STAS"/>
    <property type="match status" value="1"/>
</dbReference>
<dbReference type="OrthoDB" id="8236316at2"/>
<dbReference type="RefSeq" id="WP_112146936.1">
    <property type="nucleotide sequence ID" value="NZ_PGTO01000020.1"/>
</dbReference>
<comment type="caution">
    <text evidence="2">The sequence shown here is derived from an EMBL/GenBank/DDBJ whole genome shotgun (WGS) entry which is preliminary data.</text>
</comment>
<dbReference type="Proteomes" id="UP000251075">
    <property type="component" value="Unassembled WGS sequence"/>
</dbReference>
<evidence type="ECO:0000313" key="2">
    <source>
        <dbReference type="EMBL" id="RAU20586.1"/>
    </source>
</evidence>
<dbReference type="CDD" id="cd07043">
    <property type="entry name" value="STAS_anti-anti-sigma_factors"/>
    <property type="match status" value="1"/>
</dbReference>
<accession>A0A364NU39</accession>
<proteinExistence type="predicted"/>
<dbReference type="InterPro" id="IPR002645">
    <property type="entry name" value="STAS_dom"/>
</dbReference>
<gene>
    <name evidence="2" type="ORF">CU669_17760</name>
</gene>
<dbReference type="PROSITE" id="PS50801">
    <property type="entry name" value="STAS"/>
    <property type="match status" value="1"/>
</dbReference>
<dbReference type="Gene3D" id="3.30.750.24">
    <property type="entry name" value="STAS domain"/>
    <property type="match status" value="1"/>
</dbReference>
<organism evidence="2 3">
    <name type="scientific">Paramagnetospirillum kuznetsovii</name>
    <dbReference type="NCBI Taxonomy" id="2053833"/>
    <lineage>
        <taxon>Bacteria</taxon>
        <taxon>Pseudomonadati</taxon>
        <taxon>Pseudomonadota</taxon>
        <taxon>Alphaproteobacteria</taxon>
        <taxon>Rhodospirillales</taxon>
        <taxon>Magnetospirillaceae</taxon>
        <taxon>Paramagnetospirillum</taxon>
    </lineage>
</organism>
<protein>
    <recommendedName>
        <fullName evidence="1">STAS domain-containing protein</fullName>
    </recommendedName>
</protein>
<dbReference type="InterPro" id="IPR036513">
    <property type="entry name" value="STAS_dom_sf"/>
</dbReference>
<evidence type="ECO:0000259" key="1">
    <source>
        <dbReference type="PROSITE" id="PS50801"/>
    </source>
</evidence>
<keyword evidence="3" id="KW-1185">Reference proteome</keyword>
<dbReference type="AlphaFoldDB" id="A0A364NU39"/>
<dbReference type="EMBL" id="PGTO01000020">
    <property type="protein sequence ID" value="RAU20586.1"/>
    <property type="molecule type" value="Genomic_DNA"/>
</dbReference>
<reference evidence="2 3" key="1">
    <citation type="submission" date="2017-11" db="EMBL/GenBank/DDBJ databases">
        <title>Draft genome sequence of magnetotactic bacterium Magnetospirillum kuznetsovii LBB-42.</title>
        <authorList>
            <person name="Grouzdev D.S."/>
            <person name="Rysina M.S."/>
            <person name="Baslerov R.V."/>
            <person name="Koziaeva V."/>
        </authorList>
    </citation>
    <scope>NUCLEOTIDE SEQUENCE [LARGE SCALE GENOMIC DNA]</scope>
    <source>
        <strain evidence="2 3">LBB-42</strain>
    </source>
</reference>
<name>A0A364NU39_9PROT</name>
<dbReference type="SUPFAM" id="SSF52091">
    <property type="entry name" value="SpoIIaa-like"/>
    <property type="match status" value="1"/>
</dbReference>
<sequence>MKWVSPGQRDEKGIGMDYAFNSEGNGLVVLVEGRMTHADYKGFRDILARINQDKPATVKFDLSKVSFVDSSALGMLLIVRDAAVEAQRQVILKGAAGQVETLIQVGKLHKYFAIE</sequence>
<feature type="domain" description="STAS" evidence="1">
    <location>
        <begin position="16"/>
        <end position="115"/>
    </location>
</feature>